<dbReference type="GO" id="GO:0005829">
    <property type="term" value="C:cytosol"/>
    <property type="evidence" value="ECO:0007669"/>
    <property type="project" value="TreeGrafter"/>
</dbReference>
<dbReference type="AlphaFoldDB" id="A0AAN1CXD4"/>
<keyword evidence="2" id="KW-0238">DNA-binding</keyword>
<dbReference type="PROSITE" id="PS00041">
    <property type="entry name" value="HTH_ARAC_FAMILY_1"/>
    <property type="match status" value="1"/>
</dbReference>
<dbReference type="KEGG" id="vna:PN96_22870"/>
<dbReference type="EMBL" id="CP016346">
    <property type="protein sequence ID" value="ANQ14707.1"/>
    <property type="molecule type" value="Genomic_DNA"/>
</dbReference>
<evidence type="ECO:0000259" key="4">
    <source>
        <dbReference type="PROSITE" id="PS01124"/>
    </source>
</evidence>
<dbReference type="PROSITE" id="PS01124">
    <property type="entry name" value="HTH_ARAC_FAMILY_2"/>
    <property type="match status" value="1"/>
</dbReference>
<name>A0AAN1CXD4_VIBNA</name>
<gene>
    <name evidence="5" type="ORF">BA890_18365</name>
</gene>
<proteinExistence type="predicted"/>
<dbReference type="InterPro" id="IPR018060">
    <property type="entry name" value="HTH_AraC"/>
</dbReference>
<dbReference type="InterPro" id="IPR009057">
    <property type="entry name" value="Homeodomain-like_sf"/>
</dbReference>
<keyword evidence="3" id="KW-0804">Transcription</keyword>
<reference evidence="5 6" key="1">
    <citation type="submission" date="2016-07" db="EMBL/GenBank/DDBJ databases">
        <title>Developing Vibrio natriegens as a novel, fast-growing host for biotechnology.</title>
        <authorList>
            <person name="Weinstock M.T."/>
            <person name="Hesek E.D."/>
            <person name="Wilson C.M."/>
            <person name="Gibson D.G."/>
        </authorList>
    </citation>
    <scope>NUCLEOTIDE SEQUENCE [LARGE SCALE GENOMIC DNA]</scope>
    <source>
        <strain evidence="5 6">ATCC 14048</strain>
    </source>
</reference>
<dbReference type="PANTHER" id="PTHR47894">
    <property type="entry name" value="HTH-TYPE TRANSCRIPTIONAL REGULATOR GADX"/>
    <property type="match status" value="1"/>
</dbReference>
<accession>A0AAN1CXD4</accession>
<dbReference type="PANTHER" id="PTHR47894:SF4">
    <property type="entry name" value="HTH-TYPE TRANSCRIPTIONAL REGULATOR GADX"/>
    <property type="match status" value="1"/>
</dbReference>
<protein>
    <submittedName>
        <fullName evidence="5">AraC family transcriptional regulator</fullName>
    </submittedName>
</protein>
<evidence type="ECO:0000313" key="5">
    <source>
        <dbReference type="EMBL" id="ANQ14707.1"/>
    </source>
</evidence>
<dbReference type="GO" id="GO:0003700">
    <property type="term" value="F:DNA-binding transcription factor activity"/>
    <property type="evidence" value="ECO:0007669"/>
    <property type="project" value="InterPro"/>
</dbReference>
<dbReference type="InterPro" id="IPR018062">
    <property type="entry name" value="HTH_AraC-typ_CS"/>
</dbReference>
<sequence>MNGSVSNVLTSTMLQQLSVLGHDTDKIIQSCGINKYELNKKNGRISSAAHYALLETFMPHQKRFFKDSGLEGMYSLFPDLFSLCINESSAESAMSSYIQYRAVIGSCDQCEVQVDQDTMKIKYTDTGPNKMISSALSNFVFIREIISQYISDGKYSVGLTHTNLIPHHTANEKLDTKCLFGQNENYLIVKSPQINKRNAFFNENLYRLQKINLDKVNHEINQSKFSFIVEDIVSSLVSEQLVFCDQKILDNVCDKLKMSRWTLNKKLTIENTCFTDIFNKVRLDRAVKLLTETNKSMNEISELTRFSSQSVFSRFFRSHTNMSPNQYRKQARHA</sequence>
<dbReference type="SUPFAM" id="SSF46689">
    <property type="entry name" value="Homeodomain-like"/>
    <property type="match status" value="1"/>
</dbReference>
<evidence type="ECO:0000256" key="1">
    <source>
        <dbReference type="ARBA" id="ARBA00023015"/>
    </source>
</evidence>
<dbReference type="GO" id="GO:0000976">
    <property type="term" value="F:transcription cis-regulatory region binding"/>
    <property type="evidence" value="ECO:0007669"/>
    <property type="project" value="TreeGrafter"/>
</dbReference>
<evidence type="ECO:0000256" key="2">
    <source>
        <dbReference type="ARBA" id="ARBA00023125"/>
    </source>
</evidence>
<dbReference type="Gene3D" id="1.10.10.60">
    <property type="entry name" value="Homeodomain-like"/>
    <property type="match status" value="1"/>
</dbReference>
<dbReference type="SMART" id="SM00342">
    <property type="entry name" value="HTH_ARAC"/>
    <property type="match status" value="1"/>
</dbReference>
<keyword evidence="6" id="KW-1185">Reference proteome</keyword>
<organism evidence="5 6">
    <name type="scientific">Vibrio natriegens NBRC 15636 = ATCC 14048 = DSM 759</name>
    <dbReference type="NCBI Taxonomy" id="1219067"/>
    <lineage>
        <taxon>Bacteria</taxon>
        <taxon>Pseudomonadati</taxon>
        <taxon>Pseudomonadota</taxon>
        <taxon>Gammaproteobacteria</taxon>
        <taxon>Vibrionales</taxon>
        <taxon>Vibrionaceae</taxon>
        <taxon>Vibrio</taxon>
    </lineage>
</organism>
<dbReference type="Pfam" id="PF12833">
    <property type="entry name" value="HTH_18"/>
    <property type="match status" value="1"/>
</dbReference>
<keyword evidence="1" id="KW-0805">Transcription regulation</keyword>
<evidence type="ECO:0000313" key="6">
    <source>
        <dbReference type="Proteomes" id="UP000092741"/>
    </source>
</evidence>
<dbReference type="Proteomes" id="UP000092741">
    <property type="component" value="Chromosome 2"/>
</dbReference>
<evidence type="ECO:0000256" key="3">
    <source>
        <dbReference type="ARBA" id="ARBA00023163"/>
    </source>
</evidence>
<dbReference type="RefSeq" id="WP_020335340.1">
    <property type="nucleotide sequence ID" value="NZ_ATFJ01000036.1"/>
</dbReference>
<dbReference type="GeneID" id="70915697"/>
<feature type="domain" description="HTH araC/xylS-type" evidence="4">
    <location>
        <begin position="231"/>
        <end position="330"/>
    </location>
</feature>